<accession>A0ABT7KWJ8</accession>
<sequence>MEVFVPIEKAGDQVLLNATIGTELHVQTGATGASSFNADAINYQLFRDNLLLANTLVSGNYEVGNDVNTLYPFNSTFTWVDTPSDPVVPTDPVRYHIVANIGNLSDTITSAQVGNRGFSALKFPPSPI</sequence>
<comment type="caution">
    <text evidence="1">The sequence shown here is derived from an EMBL/GenBank/DDBJ whole genome shotgun (WGS) entry which is preliminary data.</text>
</comment>
<name>A0ABT7KWJ8_9BACI</name>
<keyword evidence="2" id="KW-1185">Reference proteome</keyword>
<gene>
    <name evidence="1" type="ORF">P6F46_14190</name>
</gene>
<protein>
    <submittedName>
        <fullName evidence="1">Uncharacterized protein</fullName>
    </submittedName>
</protein>
<reference evidence="1 2" key="1">
    <citation type="journal article" date="2023" name="Int. J. Mol. Sci.">
        <title>Pathogenicity and Genomic Characterization of a Novel Genospecies, Bacillus shihchuchen, of the Bacillus cereus Group Isolated from Chinese Softshell Turtle (Pelodiscus sinensis).</title>
        <authorList>
            <person name="Cheng L.W."/>
            <person name="Byadgi O.V."/>
            <person name="Tsai C.E."/>
            <person name="Wang P.C."/>
            <person name="Chen S.C."/>
        </authorList>
    </citation>
    <scope>NUCLEOTIDE SEQUENCE [LARGE SCALE GENOMIC DNA]</scope>
    <source>
        <strain evidence="1 2">QF108-045</strain>
    </source>
</reference>
<dbReference type="EMBL" id="JASWHZ010000001">
    <property type="protein sequence ID" value="MDL2418113.1"/>
    <property type="molecule type" value="Genomic_DNA"/>
</dbReference>
<evidence type="ECO:0000313" key="2">
    <source>
        <dbReference type="Proteomes" id="UP001229716"/>
    </source>
</evidence>
<dbReference type="Proteomes" id="UP001229716">
    <property type="component" value="Unassembled WGS sequence"/>
</dbReference>
<evidence type="ECO:0000313" key="1">
    <source>
        <dbReference type="EMBL" id="MDL2418113.1"/>
    </source>
</evidence>
<proteinExistence type="predicted"/>
<organism evidence="1 2">
    <name type="scientific">Bacillus shihchuchen</name>
    <dbReference type="NCBI Taxonomy" id="3036942"/>
    <lineage>
        <taxon>Bacteria</taxon>
        <taxon>Bacillati</taxon>
        <taxon>Bacillota</taxon>
        <taxon>Bacilli</taxon>
        <taxon>Bacillales</taxon>
        <taxon>Bacillaceae</taxon>
        <taxon>Bacillus</taxon>
        <taxon>Bacillus cereus group</taxon>
    </lineage>
</organism>